<feature type="compositionally biased region" description="Pro residues" evidence="1">
    <location>
        <begin position="68"/>
        <end position="107"/>
    </location>
</feature>
<dbReference type="EMBL" id="JACHJD010000004">
    <property type="protein sequence ID" value="MBB5104127.1"/>
    <property type="molecule type" value="Genomic_DNA"/>
</dbReference>
<feature type="region of interest" description="Disordered" evidence="1">
    <location>
        <begin position="63"/>
        <end position="147"/>
    </location>
</feature>
<name>A0A7W8ESU6_STRST</name>
<keyword evidence="2" id="KW-1133">Transmembrane helix</keyword>
<evidence type="ECO:0000256" key="1">
    <source>
        <dbReference type="SAM" id="MobiDB-lite"/>
    </source>
</evidence>
<accession>A0A7W8ESU6</accession>
<keyword evidence="2" id="KW-0812">Transmembrane</keyword>
<sequence>MSEPHDPLRSLFQEAADAGRSRADVPPVSAVVRRGRRAHRVFVTAVAVAASLVVAGAGALALSYSSEPTPPATVPSGPQSPSPPLSPSPSPSPPPTDSGSPPPPSASFPPTETSGTETQLGEAERSAPPTYPPESTGTLGTALTPRG</sequence>
<gene>
    <name evidence="3" type="ORF">FHS40_003189</name>
</gene>
<comment type="caution">
    <text evidence="3">The sequence shown here is derived from an EMBL/GenBank/DDBJ whole genome shotgun (WGS) entry which is preliminary data.</text>
</comment>
<organism evidence="3 4">
    <name type="scientific">Streptomyces spectabilis</name>
    <dbReference type="NCBI Taxonomy" id="68270"/>
    <lineage>
        <taxon>Bacteria</taxon>
        <taxon>Bacillati</taxon>
        <taxon>Actinomycetota</taxon>
        <taxon>Actinomycetes</taxon>
        <taxon>Kitasatosporales</taxon>
        <taxon>Streptomycetaceae</taxon>
        <taxon>Streptomyces</taxon>
    </lineage>
</organism>
<evidence type="ECO:0000256" key="2">
    <source>
        <dbReference type="SAM" id="Phobius"/>
    </source>
</evidence>
<evidence type="ECO:0000313" key="3">
    <source>
        <dbReference type="EMBL" id="MBB5104127.1"/>
    </source>
</evidence>
<proteinExistence type="predicted"/>
<dbReference type="AlphaFoldDB" id="A0A7W8ESU6"/>
<keyword evidence="2" id="KW-0472">Membrane</keyword>
<dbReference type="RefSeq" id="WP_150511900.1">
    <property type="nucleotide sequence ID" value="NZ_BMSQ01000015.1"/>
</dbReference>
<protein>
    <submittedName>
        <fullName evidence="3">Uncharacterized protein</fullName>
    </submittedName>
</protein>
<dbReference type="Proteomes" id="UP000549009">
    <property type="component" value="Unassembled WGS sequence"/>
</dbReference>
<feature type="region of interest" description="Disordered" evidence="1">
    <location>
        <begin position="1"/>
        <end position="27"/>
    </location>
</feature>
<feature type="transmembrane region" description="Helical" evidence="2">
    <location>
        <begin position="41"/>
        <end position="64"/>
    </location>
</feature>
<reference evidence="3 4" key="1">
    <citation type="submission" date="2020-08" db="EMBL/GenBank/DDBJ databases">
        <title>Genomic Encyclopedia of Type Strains, Phase III (KMG-III): the genomes of soil and plant-associated and newly described type strains.</title>
        <authorList>
            <person name="Whitman W."/>
        </authorList>
    </citation>
    <scope>NUCLEOTIDE SEQUENCE [LARGE SCALE GENOMIC DNA]</scope>
    <source>
        <strain evidence="3 4">CECT 3146</strain>
    </source>
</reference>
<keyword evidence="4" id="KW-1185">Reference proteome</keyword>
<evidence type="ECO:0000313" key="4">
    <source>
        <dbReference type="Proteomes" id="UP000549009"/>
    </source>
</evidence>